<comment type="caution">
    <text evidence="2">The sequence shown here is derived from an EMBL/GenBank/DDBJ whole genome shotgun (WGS) entry which is preliminary data.</text>
</comment>
<dbReference type="EMBL" id="LYCR01000083">
    <property type="protein sequence ID" value="OGM42742.1"/>
    <property type="molecule type" value="Genomic_DNA"/>
</dbReference>
<reference evidence="2 3" key="1">
    <citation type="journal article" date="2016" name="Genome Biol. Evol.">
        <title>Draft genome sequence of an aflatoxigenic Aspergillus species, A. bombycis.</title>
        <authorList>
            <person name="Moore G.G."/>
            <person name="Mack B.M."/>
            <person name="Beltz S.B."/>
            <person name="Gilbert M.K."/>
        </authorList>
    </citation>
    <scope>NUCLEOTIDE SEQUENCE [LARGE SCALE GENOMIC DNA]</scope>
    <source>
        <strain evidence="3">NRRL 26010</strain>
    </source>
</reference>
<accession>A0A1F7ZTG7</accession>
<evidence type="ECO:0000313" key="3">
    <source>
        <dbReference type="Proteomes" id="UP000179179"/>
    </source>
</evidence>
<dbReference type="STRING" id="109264.A0A1F7ZTG7"/>
<feature type="compositionally biased region" description="Polar residues" evidence="1">
    <location>
        <begin position="273"/>
        <end position="294"/>
    </location>
</feature>
<name>A0A1F7ZTG7_9EURO</name>
<keyword evidence="3" id="KW-1185">Reference proteome</keyword>
<evidence type="ECO:0000313" key="2">
    <source>
        <dbReference type="EMBL" id="OGM42742.1"/>
    </source>
</evidence>
<sequence>MSSYSLRDYLTRENPCLDNENSLGGLPTRAEEKLISEVVNWADFNIETLESCYGDVLNRHWAEPLPDISPDLTQLEREIFDEDSFEHLLSRSIVPQVNESIERALNGLDEDRNRSTISMTRGGRARKSRKLTADTSGAMKFPDWAAAQDAGQGHLNLCPGETKLSNKWTLSANKDRTWYWPLYQVTTYCADIWDTRYGYIITQDELVALRLSRLPIGSGIALNRSPRQHSISSGGGSQRSVEMEMETQSSVSCDSGDISAMSVSDGEDRPDCQFTQQSQELRSSPPVHQTTSSSFRDDGRGNEYVLETCSVPWSAHGYGRLTVKLALWWLHMMAAAPHCDISIADGRYPGLDTWVDEGDSYRHSTTGKRSKSLPPKAKVTEAPRSSPVASECQGGIDISFSGSSVLSSVPDMLQTPPGLRHINF</sequence>
<protein>
    <submittedName>
        <fullName evidence="2">Uncharacterized protein</fullName>
    </submittedName>
</protein>
<feature type="region of interest" description="Disordered" evidence="1">
    <location>
        <begin position="360"/>
        <end position="391"/>
    </location>
</feature>
<dbReference type="OrthoDB" id="4367324at2759"/>
<feature type="region of interest" description="Disordered" evidence="1">
    <location>
        <begin position="223"/>
        <end position="299"/>
    </location>
</feature>
<dbReference type="AlphaFoldDB" id="A0A1F7ZTG7"/>
<dbReference type="RefSeq" id="XP_022386459.1">
    <property type="nucleotide sequence ID" value="XM_022535315.1"/>
</dbReference>
<proteinExistence type="predicted"/>
<organism evidence="2 3">
    <name type="scientific">Aspergillus bombycis</name>
    <dbReference type="NCBI Taxonomy" id="109264"/>
    <lineage>
        <taxon>Eukaryota</taxon>
        <taxon>Fungi</taxon>
        <taxon>Dikarya</taxon>
        <taxon>Ascomycota</taxon>
        <taxon>Pezizomycotina</taxon>
        <taxon>Eurotiomycetes</taxon>
        <taxon>Eurotiomycetidae</taxon>
        <taxon>Eurotiales</taxon>
        <taxon>Aspergillaceae</taxon>
        <taxon>Aspergillus</taxon>
    </lineage>
</organism>
<evidence type="ECO:0000256" key="1">
    <source>
        <dbReference type="SAM" id="MobiDB-lite"/>
    </source>
</evidence>
<dbReference type="GeneID" id="34451576"/>
<dbReference type="Proteomes" id="UP000179179">
    <property type="component" value="Unassembled WGS sequence"/>
</dbReference>
<gene>
    <name evidence="2" type="ORF">ABOM_008186</name>
</gene>